<gene>
    <name evidence="1" type="ORF">NPIL_280251</name>
</gene>
<dbReference type="EMBL" id="BMAW01037517">
    <property type="protein sequence ID" value="GFU48820.1"/>
    <property type="molecule type" value="Genomic_DNA"/>
</dbReference>
<comment type="caution">
    <text evidence="1">The sequence shown here is derived from an EMBL/GenBank/DDBJ whole genome shotgun (WGS) entry which is preliminary data.</text>
</comment>
<accession>A0A8X6R1M3</accession>
<proteinExistence type="predicted"/>
<sequence>MIEMKRFVEQVVSKVRKETNGTEERITVTNSKVIKTIRPFSNELRAHLHFQLLSTIKEKDWEISQNRQKLNAFRQCCPFMRLVVF</sequence>
<dbReference type="AlphaFoldDB" id="A0A8X6R1M3"/>
<organism evidence="1 2">
    <name type="scientific">Nephila pilipes</name>
    <name type="common">Giant wood spider</name>
    <name type="synonym">Nephila maculata</name>
    <dbReference type="NCBI Taxonomy" id="299642"/>
    <lineage>
        <taxon>Eukaryota</taxon>
        <taxon>Metazoa</taxon>
        <taxon>Ecdysozoa</taxon>
        <taxon>Arthropoda</taxon>
        <taxon>Chelicerata</taxon>
        <taxon>Arachnida</taxon>
        <taxon>Araneae</taxon>
        <taxon>Araneomorphae</taxon>
        <taxon>Entelegynae</taxon>
        <taxon>Araneoidea</taxon>
        <taxon>Nephilidae</taxon>
        <taxon>Nephila</taxon>
    </lineage>
</organism>
<dbReference type="Proteomes" id="UP000887013">
    <property type="component" value="Unassembled WGS sequence"/>
</dbReference>
<name>A0A8X6R1M3_NEPPI</name>
<keyword evidence="2" id="KW-1185">Reference proteome</keyword>
<evidence type="ECO:0000313" key="1">
    <source>
        <dbReference type="EMBL" id="GFU48820.1"/>
    </source>
</evidence>
<protein>
    <submittedName>
        <fullName evidence="1">Uncharacterized protein</fullName>
    </submittedName>
</protein>
<evidence type="ECO:0000313" key="2">
    <source>
        <dbReference type="Proteomes" id="UP000887013"/>
    </source>
</evidence>
<reference evidence="1" key="1">
    <citation type="submission" date="2020-08" db="EMBL/GenBank/DDBJ databases">
        <title>Multicomponent nature underlies the extraordinary mechanical properties of spider dragline silk.</title>
        <authorList>
            <person name="Kono N."/>
            <person name="Nakamura H."/>
            <person name="Mori M."/>
            <person name="Yoshida Y."/>
            <person name="Ohtoshi R."/>
            <person name="Malay A.D."/>
            <person name="Moran D.A.P."/>
            <person name="Tomita M."/>
            <person name="Numata K."/>
            <person name="Arakawa K."/>
        </authorList>
    </citation>
    <scope>NUCLEOTIDE SEQUENCE</scope>
</reference>